<dbReference type="PANTHER" id="PTHR30487:SF0">
    <property type="entry name" value="PREPILIN LEADER PEPTIDASE_N-METHYLTRANSFERASE-RELATED"/>
    <property type="match status" value="1"/>
</dbReference>
<dbReference type="InterPro" id="IPR050882">
    <property type="entry name" value="Prepilin_peptidase/N-MTase"/>
</dbReference>
<accession>A0A172T5F8</accession>
<evidence type="ECO:0000259" key="8">
    <source>
        <dbReference type="Pfam" id="PF01478"/>
    </source>
</evidence>
<feature type="transmembrane region" description="Helical" evidence="7">
    <location>
        <begin position="179"/>
        <end position="209"/>
    </location>
</feature>
<evidence type="ECO:0000256" key="7">
    <source>
        <dbReference type="SAM" id="Phobius"/>
    </source>
</evidence>
<keyword evidence="5 7" id="KW-1133">Transmembrane helix</keyword>
<evidence type="ECO:0000256" key="2">
    <source>
        <dbReference type="ARBA" id="ARBA00005801"/>
    </source>
</evidence>
<protein>
    <submittedName>
        <fullName evidence="10">Peptidase A24</fullName>
    </submittedName>
    <submittedName>
        <fullName evidence="11">Prepilin peptidase</fullName>
    </submittedName>
</protein>
<reference evidence="10 12" key="1">
    <citation type="submission" date="2014-08" db="EMBL/GenBank/DDBJ databases">
        <title>Fervidobacterium pennivorans DYC genome.</title>
        <authorList>
            <person name="Wushke S."/>
        </authorList>
    </citation>
    <scope>NUCLEOTIDE SEQUENCE [LARGE SCALE GENOMIC DNA]</scope>
    <source>
        <strain evidence="10 12">DYC</strain>
    </source>
</reference>
<feature type="transmembrane region" description="Helical" evidence="7">
    <location>
        <begin position="148"/>
        <end position="167"/>
    </location>
</feature>
<dbReference type="AlphaFoldDB" id="A0A172T5F8"/>
<evidence type="ECO:0000313" key="11">
    <source>
        <dbReference type="EMBL" id="HGU41334.1"/>
    </source>
</evidence>
<dbReference type="PANTHER" id="PTHR30487">
    <property type="entry name" value="TYPE 4 PREPILIN-LIKE PROTEINS LEADER PEPTIDE-PROCESSING ENZYME"/>
    <property type="match status" value="1"/>
</dbReference>
<dbReference type="Gene3D" id="1.20.120.1220">
    <property type="match status" value="1"/>
</dbReference>
<keyword evidence="4 7" id="KW-0812">Transmembrane</keyword>
<evidence type="ECO:0000256" key="1">
    <source>
        <dbReference type="ARBA" id="ARBA00004651"/>
    </source>
</evidence>
<evidence type="ECO:0000313" key="10">
    <source>
        <dbReference type="EMBL" id="ANE42073.1"/>
    </source>
</evidence>
<dbReference type="Proteomes" id="UP000077096">
    <property type="component" value="Chromosome"/>
</dbReference>
<feature type="transmembrane region" description="Helical" evidence="7">
    <location>
        <begin position="94"/>
        <end position="116"/>
    </location>
</feature>
<dbReference type="GO" id="GO:0004190">
    <property type="term" value="F:aspartic-type endopeptidase activity"/>
    <property type="evidence" value="ECO:0007669"/>
    <property type="project" value="InterPro"/>
</dbReference>
<dbReference type="OrthoDB" id="9789291at2"/>
<feature type="transmembrane region" description="Helical" evidence="7">
    <location>
        <begin position="215"/>
        <end position="236"/>
    </location>
</feature>
<name>A0A172T5F8_FERPE</name>
<dbReference type="EMBL" id="DSZT01000008">
    <property type="protein sequence ID" value="HGU41334.1"/>
    <property type="molecule type" value="Genomic_DNA"/>
</dbReference>
<organism evidence="10 12">
    <name type="scientific">Fervidobacterium pennivorans</name>
    <dbReference type="NCBI Taxonomy" id="93466"/>
    <lineage>
        <taxon>Bacteria</taxon>
        <taxon>Thermotogati</taxon>
        <taxon>Thermotogota</taxon>
        <taxon>Thermotogae</taxon>
        <taxon>Thermotogales</taxon>
        <taxon>Fervidobacteriaceae</taxon>
        <taxon>Fervidobacterium</taxon>
    </lineage>
</organism>
<feature type="domain" description="Prepilin type IV endopeptidase peptidase" evidence="8">
    <location>
        <begin position="111"/>
        <end position="209"/>
    </location>
</feature>
<feature type="domain" description="Prepilin peptidase A24 N-terminal" evidence="9">
    <location>
        <begin position="12"/>
        <end position="93"/>
    </location>
</feature>
<gene>
    <name evidence="11" type="ORF">ENT72_00175</name>
    <name evidence="10" type="ORF">JM64_09190</name>
</gene>
<dbReference type="GO" id="GO:0005886">
    <property type="term" value="C:plasma membrane"/>
    <property type="evidence" value="ECO:0007669"/>
    <property type="project" value="UniProtKB-SubCell"/>
</dbReference>
<evidence type="ECO:0000256" key="5">
    <source>
        <dbReference type="ARBA" id="ARBA00022989"/>
    </source>
</evidence>
<dbReference type="GO" id="GO:0006465">
    <property type="term" value="P:signal peptide processing"/>
    <property type="evidence" value="ECO:0007669"/>
    <property type="project" value="TreeGrafter"/>
</dbReference>
<evidence type="ECO:0000256" key="3">
    <source>
        <dbReference type="ARBA" id="ARBA00022475"/>
    </source>
</evidence>
<comment type="similarity">
    <text evidence="2">Belongs to the peptidase A24 family.</text>
</comment>
<dbReference type="Pfam" id="PF06750">
    <property type="entry name" value="A24_N_bact"/>
    <property type="match status" value="1"/>
</dbReference>
<proteinExistence type="inferred from homology"/>
<dbReference type="EMBL" id="CP011393">
    <property type="protein sequence ID" value="ANE42073.1"/>
    <property type="molecule type" value="Genomic_DNA"/>
</dbReference>
<dbReference type="InterPro" id="IPR000045">
    <property type="entry name" value="Prepilin_IV_endopep_pep"/>
</dbReference>
<sequence>MWDKVSLLFWFVIGTIFGSFANVLIYRPIAGLKLTEPRFSICPNCRKSIAWYDNIPILSFILLRGKCRHCGAQISIRYPLVELGFGVSFLVNHILFPMDVALLTDAIFVASVPAIFTDLKLMLLPDYTWMTTLASAFLINIFHFRTSMILDIFGALLSLGILAVLKIKYRDGIGEGDLFLLPVYSFAVGFLFMPLLLFSASFGGIVYSLLSKNRVIPFGPFIIIFGYSLLFVRLILMV</sequence>
<feature type="transmembrane region" description="Helical" evidence="7">
    <location>
        <begin position="123"/>
        <end position="142"/>
    </location>
</feature>
<evidence type="ECO:0000256" key="6">
    <source>
        <dbReference type="ARBA" id="ARBA00023136"/>
    </source>
</evidence>
<evidence type="ECO:0000256" key="4">
    <source>
        <dbReference type="ARBA" id="ARBA00022692"/>
    </source>
</evidence>
<dbReference type="PATRIC" id="fig|93466.3.peg.1915"/>
<dbReference type="InterPro" id="IPR010627">
    <property type="entry name" value="Prepilin_pept_A24_N"/>
</dbReference>
<reference evidence="11" key="2">
    <citation type="journal article" date="2020" name="mSystems">
        <title>Genome- and Community-Level Interaction Insights into Carbon Utilization and Element Cycling Functions of Hydrothermarchaeota in Hydrothermal Sediment.</title>
        <authorList>
            <person name="Zhou Z."/>
            <person name="Liu Y."/>
            <person name="Xu W."/>
            <person name="Pan J."/>
            <person name="Luo Z.H."/>
            <person name="Li M."/>
        </authorList>
    </citation>
    <scope>NUCLEOTIDE SEQUENCE [LARGE SCALE GENOMIC DNA]</scope>
    <source>
        <strain evidence="11">SpSt-604</strain>
    </source>
</reference>
<dbReference type="Pfam" id="PF01478">
    <property type="entry name" value="Peptidase_A24"/>
    <property type="match status" value="1"/>
</dbReference>
<comment type="subcellular location">
    <subcellularLocation>
        <location evidence="1">Cell membrane</location>
        <topology evidence="1">Multi-pass membrane protein</topology>
    </subcellularLocation>
</comment>
<evidence type="ECO:0000313" key="12">
    <source>
        <dbReference type="Proteomes" id="UP000077096"/>
    </source>
</evidence>
<evidence type="ECO:0000259" key="9">
    <source>
        <dbReference type="Pfam" id="PF06750"/>
    </source>
</evidence>
<dbReference type="KEGG" id="fng:JM64_09190"/>
<feature type="transmembrane region" description="Helical" evidence="7">
    <location>
        <begin position="7"/>
        <end position="29"/>
    </location>
</feature>
<keyword evidence="6 7" id="KW-0472">Membrane</keyword>
<keyword evidence="3" id="KW-1003">Cell membrane</keyword>